<protein>
    <recommendedName>
        <fullName evidence="1">ribose-phosphate diphosphokinase</fullName>
        <ecNumber evidence="1">2.7.6.1</ecNumber>
    </recommendedName>
</protein>
<dbReference type="InterPro" id="IPR005946">
    <property type="entry name" value="Rib-P_diPkinase"/>
</dbReference>
<dbReference type="PANTHER" id="PTHR10210">
    <property type="entry name" value="RIBOSE-PHOSPHATE DIPHOSPHOKINASE FAMILY MEMBER"/>
    <property type="match status" value="1"/>
</dbReference>
<dbReference type="EMBL" id="LCOY01000042">
    <property type="protein sequence ID" value="KKU87003.1"/>
    <property type="molecule type" value="Genomic_DNA"/>
</dbReference>
<evidence type="ECO:0000256" key="7">
    <source>
        <dbReference type="ARBA" id="ARBA00022840"/>
    </source>
</evidence>
<dbReference type="CDD" id="cd06223">
    <property type="entry name" value="PRTases_typeI"/>
    <property type="match status" value="1"/>
</dbReference>
<dbReference type="GO" id="GO:0005737">
    <property type="term" value="C:cytoplasm"/>
    <property type="evidence" value="ECO:0007669"/>
    <property type="project" value="TreeGrafter"/>
</dbReference>
<organism evidence="11 12">
    <name type="scientific">Candidatus Gottesmanbacteria bacterium GW2011_GWA2_47_9</name>
    <dbReference type="NCBI Taxonomy" id="1618445"/>
    <lineage>
        <taxon>Bacteria</taxon>
        <taxon>Candidatus Gottesmaniibacteriota</taxon>
    </lineage>
</organism>
<reference evidence="11 12" key="1">
    <citation type="journal article" date="2015" name="Nature">
        <title>rRNA introns, odd ribosomes, and small enigmatic genomes across a large radiation of phyla.</title>
        <authorList>
            <person name="Brown C.T."/>
            <person name="Hug L.A."/>
            <person name="Thomas B.C."/>
            <person name="Sharon I."/>
            <person name="Castelle C.J."/>
            <person name="Singh A."/>
            <person name="Wilkins M.J."/>
            <person name="Williams K.H."/>
            <person name="Banfield J.F."/>
        </authorList>
    </citation>
    <scope>NUCLEOTIDE SEQUENCE [LARGE SCALE GENOMIC DNA]</scope>
</reference>
<feature type="domain" description="Ribose-phosphate pyrophosphokinase N-terminal" evidence="10">
    <location>
        <begin position="8"/>
        <end position="119"/>
    </location>
</feature>
<evidence type="ECO:0000256" key="5">
    <source>
        <dbReference type="ARBA" id="ARBA00022741"/>
    </source>
</evidence>
<dbReference type="PANTHER" id="PTHR10210:SF41">
    <property type="entry name" value="RIBOSE-PHOSPHATE PYROPHOSPHOKINASE 1, CHLOROPLASTIC"/>
    <property type="match status" value="1"/>
</dbReference>
<evidence type="ECO:0000256" key="6">
    <source>
        <dbReference type="ARBA" id="ARBA00022777"/>
    </source>
</evidence>
<evidence type="ECO:0000256" key="2">
    <source>
        <dbReference type="ARBA" id="ARBA00022679"/>
    </source>
</evidence>
<dbReference type="GO" id="GO:0016301">
    <property type="term" value="F:kinase activity"/>
    <property type="evidence" value="ECO:0007669"/>
    <property type="project" value="UniProtKB-KW"/>
</dbReference>
<dbReference type="Proteomes" id="UP000034739">
    <property type="component" value="Unassembled WGS sequence"/>
</dbReference>
<dbReference type="Gene3D" id="3.40.50.2020">
    <property type="match status" value="2"/>
</dbReference>
<dbReference type="SUPFAM" id="SSF53271">
    <property type="entry name" value="PRTase-like"/>
    <property type="match status" value="1"/>
</dbReference>
<dbReference type="InterPro" id="IPR000836">
    <property type="entry name" value="PRTase_dom"/>
</dbReference>
<sequence>MKSMKDFLLFSGSSNQALAQAVAKKLGVSLGKVDLTRFADGEIRPWIQDDVRDKLVFVLESLSYPMDEHIMELALMGDAIRRSAPKRLIAVIPYMGYARQDKQHRVGEPVSARLIAEFLGVSKYKEVMAIDLHNDAIVGFFRIPVTHLSALELIAGEMKKQDLGNAIVISPDVGGVKRARNLAYILDLPMVVMEKKRFLDRHDTSESFQIIGDVGGKTCIIIDDIISTGGPIANSAASLKEAGATRVIVAATHAVLSGDAAAILTQAPIDGLLVTDTIAMPQSKHIPRLEIVSVAPILADAISTLVR</sequence>
<accession>A0A0G1W9I3</accession>
<dbReference type="InterPro" id="IPR029057">
    <property type="entry name" value="PRTase-like"/>
</dbReference>
<dbReference type="NCBIfam" id="NF002320">
    <property type="entry name" value="PRK01259.1"/>
    <property type="match status" value="1"/>
</dbReference>
<evidence type="ECO:0000256" key="8">
    <source>
        <dbReference type="ARBA" id="ARBA00022842"/>
    </source>
</evidence>
<dbReference type="GO" id="GO:0006015">
    <property type="term" value="P:5-phosphoribose 1-diphosphate biosynthetic process"/>
    <property type="evidence" value="ECO:0007669"/>
    <property type="project" value="TreeGrafter"/>
</dbReference>
<dbReference type="GO" id="GO:0000287">
    <property type="term" value="F:magnesium ion binding"/>
    <property type="evidence" value="ECO:0007669"/>
    <property type="project" value="InterPro"/>
</dbReference>
<keyword evidence="5" id="KW-0547">Nucleotide-binding</keyword>
<dbReference type="GO" id="GO:0004749">
    <property type="term" value="F:ribose phosphate diphosphokinase activity"/>
    <property type="evidence" value="ECO:0007669"/>
    <property type="project" value="UniProtKB-EC"/>
</dbReference>
<dbReference type="GO" id="GO:0006164">
    <property type="term" value="P:purine nucleotide biosynthetic process"/>
    <property type="evidence" value="ECO:0007669"/>
    <property type="project" value="TreeGrafter"/>
</dbReference>
<evidence type="ECO:0000259" key="10">
    <source>
        <dbReference type="Pfam" id="PF13793"/>
    </source>
</evidence>
<dbReference type="InterPro" id="IPR029099">
    <property type="entry name" value="Pribosyltran_N"/>
</dbReference>
<comment type="catalytic activity">
    <reaction evidence="9">
        <text>D-ribose 5-phosphate + ATP = 5-phospho-alpha-D-ribose 1-diphosphate + AMP + H(+)</text>
        <dbReference type="Rhea" id="RHEA:15609"/>
        <dbReference type="ChEBI" id="CHEBI:15378"/>
        <dbReference type="ChEBI" id="CHEBI:30616"/>
        <dbReference type="ChEBI" id="CHEBI:58017"/>
        <dbReference type="ChEBI" id="CHEBI:78346"/>
        <dbReference type="ChEBI" id="CHEBI:456215"/>
        <dbReference type="EC" id="2.7.6.1"/>
    </reaction>
</comment>
<dbReference type="GO" id="GO:0005524">
    <property type="term" value="F:ATP binding"/>
    <property type="evidence" value="ECO:0007669"/>
    <property type="project" value="UniProtKB-KW"/>
</dbReference>
<dbReference type="Pfam" id="PF13793">
    <property type="entry name" value="Pribosyltran_N"/>
    <property type="match status" value="1"/>
</dbReference>
<name>A0A0G1W9I3_9BACT</name>
<keyword evidence="2" id="KW-0808">Transferase</keyword>
<gene>
    <name evidence="11" type="ORF">UY16_C0042G0001</name>
</gene>
<keyword evidence="3" id="KW-0479">Metal-binding</keyword>
<keyword evidence="7" id="KW-0067">ATP-binding</keyword>
<evidence type="ECO:0000313" key="11">
    <source>
        <dbReference type="EMBL" id="KKU87003.1"/>
    </source>
</evidence>
<proteinExistence type="predicted"/>
<keyword evidence="8" id="KW-0460">Magnesium</keyword>
<evidence type="ECO:0000256" key="1">
    <source>
        <dbReference type="ARBA" id="ARBA00013247"/>
    </source>
</evidence>
<evidence type="ECO:0000256" key="9">
    <source>
        <dbReference type="ARBA" id="ARBA00049535"/>
    </source>
</evidence>
<keyword evidence="4" id="KW-0545">Nucleotide biosynthesis</keyword>
<dbReference type="GO" id="GO:0002189">
    <property type="term" value="C:ribose phosphate diphosphokinase complex"/>
    <property type="evidence" value="ECO:0007669"/>
    <property type="project" value="TreeGrafter"/>
</dbReference>
<dbReference type="Pfam" id="PF14572">
    <property type="entry name" value="Pribosyl_synth"/>
    <property type="match status" value="1"/>
</dbReference>
<evidence type="ECO:0000256" key="4">
    <source>
        <dbReference type="ARBA" id="ARBA00022727"/>
    </source>
</evidence>
<evidence type="ECO:0000313" key="12">
    <source>
        <dbReference type="Proteomes" id="UP000034739"/>
    </source>
</evidence>
<dbReference type="PATRIC" id="fig|1618445.3.peg.997"/>
<dbReference type="EC" id="2.7.6.1" evidence="1"/>
<dbReference type="SMART" id="SM01400">
    <property type="entry name" value="Pribosyltran_N"/>
    <property type="match status" value="1"/>
</dbReference>
<dbReference type="AlphaFoldDB" id="A0A0G1W9I3"/>
<dbReference type="NCBIfam" id="TIGR01251">
    <property type="entry name" value="ribP_PPkin"/>
    <property type="match status" value="1"/>
</dbReference>
<evidence type="ECO:0000256" key="3">
    <source>
        <dbReference type="ARBA" id="ARBA00022723"/>
    </source>
</evidence>
<keyword evidence="6 11" id="KW-0418">Kinase</keyword>
<comment type="caution">
    <text evidence="11">The sequence shown here is derived from an EMBL/GenBank/DDBJ whole genome shotgun (WGS) entry which is preliminary data.</text>
</comment>
<dbReference type="FunFam" id="3.40.50.2020:FF:000007">
    <property type="entry name" value="Ribose-phosphate pyrophosphokinase"/>
    <property type="match status" value="1"/>
</dbReference>